<keyword evidence="1" id="KW-0812">Transmembrane</keyword>
<evidence type="ECO:0000256" key="1">
    <source>
        <dbReference type="SAM" id="Phobius"/>
    </source>
</evidence>
<dbReference type="EMBL" id="JACHHY010000002">
    <property type="protein sequence ID" value="MBB5017121.1"/>
    <property type="molecule type" value="Genomic_DNA"/>
</dbReference>
<dbReference type="Gene3D" id="1.25.40.10">
    <property type="entry name" value="Tetratricopeptide repeat domain"/>
    <property type="match status" value="1"/>
</dbReference>
<reference evidence="2 3" key="1">
    <citation type="submission" date="2020-08" db="EMBL/GenBank/DDBJ databases">
        <title>Genomic Encyclopedia of Type Strains, Phase IV (KMG-IV): sequencing the most valuable type-strain genomes for metagenomic binning, comparative biology and taxonomic classification.</title>
        <authorList>
            <person name="Goeker M."/>
        </authorList>
    </citation>
    <scope>NUCLEOTIDE SEQUENCE [LARGE SCALE GENOMIC DNA]</scope>
    <source>
        <strain evidence="2 3">DSM 27165</strain>
    </source>
</reference>
<comment type="caution">
    <text evidence="2">The sequence shown here is derived from an EMBL/GenBank/DDBJ whole genome shotgun (WGS) entry which is preliminary data.</text>
</comment>
<keyword evidence="3" id="KW-1185">Reference proteome</keyword>
<sequence>MELGQQIIWALCAVLVLAILYWLVKRRRVWNQRYGPLTKLDLVAEAEILLHYKRYSEAIQLLLEAQLRDPRNMHAKLQLLRCYAKLNNRDEFERVARDVYPALIQNKLILWDKIARAGRKMDPDNPLYQPSGNTQQGRS</sequence>
<proteinExistence type="predicted"/>
<keyword evidence="1" id="KW-1133">Transmembrane helix</keyword>
<gene>
    <name evidence="2" type="ORF">HNQ59_000383</name>
</gene>
<dbReference type="InterPro" id="IPR011990">
    <property type="entry name" value="TPR-like_helical_dom_sf"/>
</dbReference>
<organism evidence="2 3">
    <name type="scientific">Chitinivorax tropicus</name>
    <dbReference type="NCBI Taxonomy" id="714531"/>
    <lineage>
        <taxon>Bacteria</taxon>
        <taxon>Pseudomonadati</taxon>
        <taxon>Pseudomonadota</taxon>
        <taxon>Betaproteobacteria</taxon>
        <taxon>Chitinivorax</taxon>
    </lineage>
</organism>
<dbReference type="RefSeq" id="WP_184034468.1">
    <property type="nucleotide sequence ID" value="NZ_JACHHY010000002.1"/>
</dbReference>
<dbReference type="SUPFAM" id="SSF48452">
    <property type="entry name" value="TPR-like"/>
    <property type="match status" value="1"/>
</dbReference>
<evidence type="ECO:0000313" key="2">
    <source>
        <dbReference type="EMBL" id="MBB5017121.1"/>
    </source>
</evidence>
<dbReference type="Proteomes" id="UP000575898">
    <property type="component" value="Unassembled WGS sequence"/>
</dbReference>
<name>A0A840MPE6_9PROT</name>
<keyword evidence="1" id="KW-0472">Membrane</keyword>
<evidence type="ECO:0000313" key="3">
    <source>
        <dbReference type="Proteomes" id="UP000575898"/>
    </source>
</evidence>
<protein>
    <submittedName>
        <fullName evidence="2">Pilus assembly protein FimV</fullName>
    </submittedName>
</protein>
<accession>A0A840MPE6</accession>
<dbReference type="AlphaFoldDB" id="A0A840MPE6"/>
<feature type="transmembrane region" description="Helical" evidence="1">
    <location>
        <begin position="6"/>
        <end position="24"/>
    </location>
</feature>